<dbReference type="PANTHER" id="PTHR30634:SF13">
    <property type="entry name" value="PROTEIN YEHF"/>
    <property type="match status" value="1"/>
</dbReference>
<accession>A0A3M2LCZ7</accession>
<evidence type="ECO:0000313" key="3">
    <source>
        <dbReference type="Proteomes" id="UP000279275"/>
    </source>
</evidence>
<proteinExistence type="predicted"/>
<dbReference type="Gene3D" id="2.40.10.480">
    <property type="match status" value="1"/>
</dbReference>
<dbReference type="PROSITE" id="PS51977">
    <property type="entry name" value="WGR"/>
    <property type="match status" value="1"/>
</dbReference>
<dbReference type="CDD" id="cd07996">
    <property type="entry name" value="WGR_MMR_like"/>
    <property type="match status" value="1"/>
</dbReference>
<dbReference type="AlphaFoldDB" id="A0A3M2LCZ7"/>
<dbReference type="Gene3D" id="2.130.10.10">
    <property type="entry name" value="YVTN repeat-like/Quinoprotein amine dehydrogenase"/>
    <property type="match status" value="1"/>
</dbReference>
<dbReference type="InterPro" id="IPR050458">
    <property type="entry name" value="LolB"/>
</dbReference>
<dbReference type="SMART" id="SM00773">
    <property type="entry name" value="WGR"/>
    <property type="match status" value="1"/>
</dbReference>
<dbReference type="EMBL" id="RFFH01000001">
    <property type="protein sequence ID" value="RMI35391.1"/>
    <property type="molecule type" value="Genomic_DNA"/>
</dbReference>
<organism evidence="2 3">
    <name type="scientific">Nocardia stercoris</name>
    <dbReference type="NCBI Taxonomy" id="2483361"/>
    <lineage>
        <taxon>Bacteria</taxon>
        <taxon>Bacillati</taxon>
        <taxon>Actinomycetota</taxon>
        <taxon>Actinomycetes</taxon>
        <taxon>Mycobacteriales</taxon>
        <taxon>Nocardiaceae</taxon>
        <taxon>Nocardia</taxon>
    </lineage>
</organism>
<dbReference type="InterPro" id="IPR049809">
    <property type="entry name" value="YehF/YfeS-like_WGR"/>
</dbReference>
<dbReference type="InterPro" id="IPR015943">
    <property type="entry name" value="WD40/YVTN_repeat-like_dom_sf"/>
</dbReference>
<dbReference type="Pfam" id="PF05406">
    <property type="entry name" value="WGR"/>
    <property type="match status" value="1"/>
</dbReference>
<sequence>MTTETTYLEQSDDAGSTHKFYEVIVSGNDVNIRYGRIGEQGQSQASSFDTAAKAKAAAQKKIQAKVRRGYAPAVMGARQRRAVTRRAISSQRSTAKSAPVLWRFDSGAAAFGIFVDERSCWVGNERGEVFTLTPDGTVTNRYRLPDAVKCLVADDFWIYAGCDDGRVYDLSGKVPRAAYDVAASDVYWLDIHDGILAASDAAGGLTVIDHEEESLWSARSTGNAGWMVRVDATGVYHGHSAGVTNYHLETGRTRWHTPTRGSVLFGWQESRAVYAGTSANRVEEIAKDGATTRVYQCDAAVYSCAASPDGRYVFAGDSHSSVYCFDATGTRRWKLATGCGSAYSMQYHDEKLYLVTTSGALACLDVAESAILAADQGVLPSTVSIKAPEMSAIAPSSTVEITADAGTGIVVECVERGGTLRVHVVSPGYDPHWNVQFPRDIRQAGARYVVDAVAESARGGFYRVRGDIRRLG</sequence>
<gene>
    <name evidence="2" type="ORF">EBN03_03725</name>
</gene>
<dbReference type="Pfam" id="PF13360">
    <property type="entry name" value="PQQ_2"/>
    <property type="match status" value="1"/>
</dbReference>
<dbReference type="RefSeq" id="WP_122186366.1">
    <property type="nucleotide sequence ID" value="NZ_RFFH01000001.1"/>
</dbReference>
<dbReference type="PANTHER" id="PTHR30634">
    <property type="entry name" value="OUTER MEMBRANE LOLAB LIPOPROTEIN INSERTION APPARATUS"/>
    <property type="match status" value="1"/>
</dbReference>
<name>A0A3M2LCZ7_9NOCA</name>
<comment type="caution">
    <text evidence="2">The sequence shown here is derived from an EMBL/GenBank/DDBJ whole genome shotgun (WGS) entry which is preliminary data.</text>
</comment>
<dbReference type="InterPro" id="IPR011047">
    <property type="entry name" value="Quinoprotein_ADH-like_sf"/>
</dbReference>
<dbReference type="Gene3D" id="2.20.140.10">
    <property type="entry name" value="WGR domain"/>
    <property type="match status" value="1"/>
</dbReference>
<protein>
    <submittedName>
        <fullName evidence="2">WGR domain-containing protein</fullName>
    </submittedName>
</protein>
<evidence type="ECO:0000259" key="1">
    <source>
        <dbReference type="PROSITE" id="PS51977"/>
    </source>
</evidence>
<feature type="domain" description="WGR" evidence="1">
    <location>
        <begin position="1"/>
        <end position="83"/>
    </location>
</feature>
<dbReference type="Proteomes" id="UP000279275">
    <property type="component" value="Unassembled WGS sequence"/>
</dbReference>
<dbReference type="SUPFAM" id="SSF50998">
    <property type="entry name" value="Quinoprotein alcohol dehydrogenase-like"/>
    <property type="match status" value="1"/>
</dbReference>
<dbReference type="OrthoDB" id="3310862at2"/>
<keyword evidence="3" id="KW-1185">Reference proteome</keyword>
<dbReference type="SUPFAM" id="SSF142921">
    <property type="entry name" value="WGR domain-like"/>
    <property type="match status" value="1"/>
</dbReference>
<evidence type="ECO:0000313" key="2">
    <source>
        <dbReference type="EMBL" id="RMI35391.1"/>
    </source>
</evidence>
<dbReference type="InterPro" id="IPR002372">
    <property type="entry name" value="PQQ_rpt_dom"/>
</dbReference>
<dbReference type="InterPro" id="IPR036930">
    <property type="entry name" value="WGR_dom_sf"/>
</dbReference>
<reference evidence="2 3" key="1">
    <citation type="submission" date="2018-10" db="EMBL/GenBank/DDBJ databases">
        <title>Isolation from cow dung.</title>
        <authorList>
            <person name="Ling L."/>
        </authorList>
    </citation>
    <scope>NUCLEOTIDE SEQUENCE [LARGE SCALE GENOMIC DNA]</scope>
    <source>
        <strain evidence="2 3">NEAU-LL90</strain>
    </source>
</reference>
<dbReference type="InterPro" id="IPR008893">
    <property type="entry name" value="WGR_domain"/>
</dbReference>